<evidence type="ECO:0000313" key="3">
    <source>
        <dbReference type="Proteomes" id="UP001147752"/>
    </source>
</evidence>
<evidence type="ECO:0008006" key="4">
    <source>
        <dbReference type="Google" id="ProtNLM"/>
    </source>
</evidence>
<evidence type="ECO:0000256" key="1">
    <source>
        <dbReference type="SAM" id="MobiDB-lite"/>
    </source>
</evidence>
<dbReference type="GeneID" id="81466297"/>
<evidence type="ECO:0000313" key="2">
    <source>
        <dbReference type="EMBL" id="KAJ5360200.1"/>
    </source>
</evidence>
<reference evidence="2" key="1">
    <citation type="submission" date="2022-12" db="EMBL/GenBank/DDBJ databases">
        <authorList>
            <person name="Petersen C."/>
        </authorList>
    </citation>
    <scope>NUCLEOTIDE SEQUENCE</scope>
    <source>
        <strain evidence="2">IBT 3081</strain>
    </source>
</reference>
<accession>A0A9W9RHA7</accession>
<protein>
    <recommendedName>
        <fullName evidence="4">Conidiation-specific protein Con-10</fullName>
    </recommendedName>
</protein>
<proteinExistence type="predicted"/>
<dbReference type="InterPro" id="IPR019626">
    <property type="entry name" value="Stress-induced_KGG_rpt"/>
</dbReference>
<organism evidence="2 3">
    <name type="scientific">Penicillium concentricum</name>
    <dbReference type="NCBI Taxonomy" id="293559"/>
    <lineage>
        <taxon>Eukaryota</taxon>
        <taxon>Fungi</taxon>
        <taxon>Dikarya</taxon>
        <taxon>Ascomycota</taxon>
        <taxon>Pezizomycotina</taxon>
        <taxon>Eurotiomycetes</taxon>
        <taxon>Eurotiomycetidae</taxon>
        <taxon>Eurotiales</taxon>
        <taxon>Aspergillaceae</taxon>
        <taxon>Penicillium</taxon>
    </lineage>
</organism>
<feature type="compositionally biased region" description="Basic and acidic residues" evidence="1">
    <location>
        <begin position="55"/>
        <end position="65"/>
    </location>
</feature>
<dbReference type="Proteomes" id="UP001147752">
    <property type="component" value="Unassembled WGS sequence"/>
</dbReference>
<comment type="caution">
    <text evidence="2">The sequence shown here is derived from an EMBL/GenBank/DDBJ whole genome shotgun (WGS) entry which is preliminary data.</text>
</comment>
<dbReference type="Pfam" id="PF10685">
    <property type="entry name" value="KGG"/>
    <property type="match status" value="2"/>
</dbReference>
<dbReference type="RefSeq" id="XP_056575686.1">
    <property type="nucleotide sequence ID" value="XM_056727114.1"/>
</dbReference>
<gene>
    <name evidence="2" type="ORF">N7517_009391</name>
</gene>
<dbReference type="EMBL" id="JAPZBT010000004">
    <property type="protein sequence ID" value="KAJ5360200.1"/>
    <property type="molecule type" value="Genomic_DNA"/>
</dbReference>
<dbReference type="AlphaFoldDB" id="A0A9W9RHA7"/>
<sequence>MMALIRGTQIMSRPLLRLLPSARSVNVGSWHRCSVATAPPPNRPHHPNPGNFANRSHEELSEIGHKGGKKGGKATGVGGFHDMDPEKQHAIAAKGGRASTRKKATGKKAPGNGETELEAEQRGRSHEPSVVPPGFEEWKTMA</sequence>
<name>A0A9W9RHA7_9EURO</name>
<dbReference type="OrthoDB" id="2137750at2759"/>
<reference evidence="2" key="2">
    <citation type="journal article" date="2023" name="IMA Fungus">
        <title>Comparative genomic study of the Penicillium genus elucidates a diverse pangenome and 15 lateral gene transfer events.</title>
        <authorList>
            <person name="Petersen C."/>
            <person name="Sorensen T."/>
            <person name="Nielsen M.R."/>
            <person name="Sondergaard T.E."/>
            <person name="Sorensen J.L."/>
            <person name="Fitzpatrick D.A."/>
            <person name="Frisvad J.C."/>
            <person name="Nielsen K.L."/>
        </authorList>
    </citation>
    <scope>NUCLEOTIDE SEQUENCE</scope>
    <source>
        <strain evidence="2">IBT 3081</strain>
    </source>
</reference>
<keyword evidence="3" id="KW-1185">Reference proteome</keyword>
<feature type="region of interest" description="Disordered" evidence="1">
    <location>
        <begin position="36"/>
        <end position="142"/>
    </location>
</feature>